<proteinExistence type="predicted"/>
<evidence type="ECO:0000259" key="1">
    <source>
        <dbReference type="Pfam" id="PF00078"/>
    </source>
</evidence>
<reference evidence="2" key="1">
    <citation type="submission" date="2022-12" db="EMBL/GenBank/DDBJ databases">
        <title>Draft genome assemblies for two species of Escallonia (Escalloniales).</title>
        <authorList>
            <person name="Chanderbali A."/>
            <person name="Dervinis C."/>
            <person name="Anghel I."/>
            <person name="Soltis D."/>
            <person name="Soltis P."/>
            <person name="Zapata F."/>
        </authorList>
    </citation>
    <scope>NUCLEOTIDE SEQUENCE</scope>
    <source>
        <strain evidence="2">UCBG64.0493</strain>
        <tissue evidence="2">Leaf</tissue>
    </source>
</reference>
<name>A0AA88V6A2_9ASTE</name>
<evidence type="ECO:0000313" key="2">
    <source>
        <dbReference type="EMBL" id="KAK3002661.1"/>
    </source>
</evidence>
<dbReference type="AlphaFoldDB" id="A0AA88V6A2"/>
<organism evidence="2 3">
    <name type="scientific">Escallonia herrerae</name>
    <dbReference type="NCBI Taxonomy" id="1293975"/>
    <lineage>
        <taxon>Eukaryota</taxon>
        <taxon>Viridiplantae</taxon>
        <taxon>Streptophyta</taxon>
        <taxon>Embryophyta</taxon>
        <taxon>Tracheophyta</taxon>
        <taxon>Spermatophyta</taxon>
        <taxon>Magnoliopsida</taxon>
        <taxon>eudicotyledons</taxon>
        <taxon>Gunneridae</taxon>
        <taxon>Pentapetalae</taxon>
        <taxon>asterids</taxon>
        <taxon>campanulids</taxon>
        <taxon>Escalloniales</taxon>
        <taxon>Escalloniaceae</taxon>
        <taxon>Escallonia</taxon>
    </lineage>
</organism>
<comment type="caution">
    <text evidence="2">The sequence shown here is derived from an EMBL/GenBank/DDBJ whole genome shotgun (WGS) entry which is preliminary data.</text>
</comment>
<feature type="domain" description="Reverse transcriptase" evidence="1">
    <location>
        <begin position="117"/>
        <end position="213"/>
    </location>
</feature>
<dbReference type="PANTHER" id="PTHR46890">
    <property type="entry name" value="NON-LTR RETROLELEMENT REVERSE TRANSCRIPTASE-LIKE PROTEIN-RELATED"/>
    <property type="match status" value="1"/>
</dbReference>
<dbReference type="PANTHER" id="PTHR46890:SF48">
    <property type="entry name" value="RNA-DIRECTED DNA POLYMERASE"/>
    <property type="match status" value="1"/>
</dbReference>
<sequence length="251" mass="28681">MAHEENLQLNLVEELKREESLWMEISQHQKLLEGDHNNVLRSIPSDIEITQVLNQMGSHKAPGPEDMTSFFYKTYWKSTKDDLNKSVKSFYLSGFILNEQNHTRIAFIPKLESPTSVNHYRLISLCNNSYKIISNILASRLLEFLSKLISPLQAAFVPNRLINYDNNIIIQELWHTMQKKKGKSGLMAIKIDMEKVWITITSFTCVTLTNITIAPKLPSTSELNNHGKSLCSPNTFLGTNSPPFKKAKCKI</sequence>
<dbReference type="Proteomes" id="UP001188597">
    <property type="component" value="Unassembled WGS sequence"/>
</dbReference>
<dbReference type="InterPro" id="IPR052343">
    <property type="entry name" value="Retrotransposon-Effector_Assoc"/>
</dbReference>
<dbReference type="Pfam" id="PF00078">
    <property type="entry name" value="RVT_1"/>
    <property type="match status" value="1"/>
</dbReference>
<keyword evidence="3" id="KW-1185">Reference proteome</keyword>
<dbReference type="EMBL" id="JAVXUP010002552">
    <property type="protein sequence ID" value="KAK3002661.1"/>
    <property type="molecule type" value="Genomic_DNA"/>
</dbReference>
<protein>
    <recommendedName>
        <fullName evidence="1">Reverse transcriptase domain-containing protein</fullName>
    </recommendedName>
</protein>
<evidence type="ECO:0000313" key="3">
    <source>
        <dbReference type="Proteomes" id="UP001188597"/>
    </source>
</evidence>
<gene>
    <name evidence="2" type="ORF">RJ639_018365</name>
</gene>
<dbReference type="InterPro" id="IPR000477">
    <property type="entry name" value="RT_dom"/>
</dbReference>
<accession>A0AA88V6A2</accession>